<dbReference type="Pfam" id="PF00628">
    <property type="entry name" value="PHD"/>
    <property type="match status" value="1"/>
</dbReference>
<protein>
    <recommendedName>
        <fullName evidence="6">PHD-type domain-containing protein</fullName>
    </recommendedName>
</protein>
<feature type="region of interest" description="Disordered" evidence="5">
    <location>
        <begin position="82"/>
        <end position="133"/>
    </location>
</feature>
<gene>
    <name evidence="7" type="ORF">DYB36_006954</name>
</gene>
<name>A0A397AG19_APHAT</name>
<reference evidence="7 8" key="1">
    <citation type="submission" date="2018-08" db="EMBL/GenBank/DDBJ databases">
        <title>Aphanomyces genome sequencing and annotation.</title>
        <authorList>
            <person name="Minardi D."/>
            <person name="Oidtmann B."/>
            <person name="Van Der Giezen M."/>
            <person name="Studholme D.J."/>
        </authorList>
    </citation>
    <scope>NUCLEOTIDE SEQUENCE [LARGE SCALE GENOMIC DNA]</scope>
    <source>
        <strain evidence="7 8">Kv</strain>
    </source>
</reference>
<dbReference type="Proteomes" id="UP000265427">
    <property type="component" value="Unassembled WGS sequence"/>
</dbReference>
<dbReference type="GO" id="GO:0008270">
    <property type="term" value="F:zinc ion binding"/>
    <property type="evidence" value="ECO:0007669"/>
    <property type="project" value="UniProtKB-KW"/>
</dbReference>
<dbReference type="Gene3D" id="3.30.40.10">
    <property type="entry name" value="Zinc/RING finger domain, C3HC4 (zinc finger)"/>
    <property type="match status" value="1"/>
</dbReference>
<dbReference type="InterPro" id="IPR013083">
    <property type="entry name" value="Znf_RING/FYVE/PHD"/>
</dbReference>
<dbReference type="InterPro" id="IPR001965">
    <property type="entry name" value="Znf_PHD"/>
</dbReference>
<evidence type="ECO:0000313" key="8">
    <source>
        <dbReference type="Proteomes" id="UP000265427"/>
    </source>
</evidence>
<evidence type="ECO:0000256" key="5">
    <source>
        <dbReference type="SAM" id="MobiDB-lite"/>
    </source>
</evidence>
<comment type="caution">
    <text evidence="7">The sequence shown here is derived from an EMBL/GenBank/DDBJ whole genome shotgun (WGS) entry which is preliminary data.</text>
</comment>
<dbReference type="InterPro" id="IPR011011">
    <property type="entry name" value="Znf_FYVE_PHD"/>
</dbReference>
<keyword evidence="2 4" id="KW-0863">Zinc-finger</keyword>
<accession>A0A397AG19</accession>
<feature type="compositionally biased region" description="Basic residues" evidence="5">
    <location>
        <begin position="107"/>
        <end position="121"/>
    </location>
</feature>
<keyword evidence="1" id="KW-0479">Metal-binding</keyword>
<evidence type="ECO:0000256" key="3">
    <source>
        <dbReference type="ARBA" id="ARBA00022833"/>
    </source>
</evidence>
<dbReference type="PROSITE" id="PS50016">
    <property type="entry name" value="ZF_PHD_2"/>
    <property type="match status" value="1"/>
</dbReference>
<evidence type="ECO:0000256" key="1">
    <source>
        <dbReference type="ARBA" id="ARBA00022723"/>
    </source>
</evidence>
<dbReference type="InterPro" id="IPR019786">
    <property type="entry name" value="Zinc_finger_PHD-type_CS"/>
</dbReference>
<evidence type="ECO:0000256" key="2">
    <source>
        <dbReference type="ARBA" id="ARBA00022771"/>
    </source>
</evidence>
<dbReference type="PROSITE" id="PS01359">
    <property type="entry name" value="ZF_PHD_1"/>
    <property type="match status" value="1"/>
</dbReference>
<dbReference type="AlphaFoldDB" id="A0A397AG19"/>
<feature type="domain" description="PHD-type" evidence="6">
    <location>
        <begin position="368"/>
        <end position="419"/>
    </location>
</feature>
<evidence type="ECO:0000256" key="4">
    <source>
        <dbReference type="PROSITE-ProRule" id="PRU00146"/>
    </source>
</evidence>
<evidence type="ECO:0000259" key="6">
    <source>
        <dbReference type="PROSITE" id="PS50016"/>
    </source>
</evidence>
<keyword evidence="3" id="KW-0862">Zinc</keyword>
<evidence type="ECO:0000313" key="7">
    <source>
        <dbReference type="EMBL" id="RHY04719.1"/>
    </source>
</evidence>
<dbReference type="SMART" id="SM00249">
    <property type="entry name" value="PHD"/>
    <property type="match status" value="1"/>
</dbReference>
<organism evidence="7 8">
    <name type="scientific">Aphanomyces astaci</name>
    <name type="common">Crayfish plague agent</name>
    <dbReference type="NCBI Taxonomy" id="112090"/>
    <lineage>
        <taxon>Eukaryota</taxon>
        <taxon>Sar</taxon>
        <taxon>Stramenopiles</taxon>
        <taxon>Oomycota</taxon>
        <taxon>Saprolegniomycetes</taxon>
        <taxon>Saprolegniales</taxon>
        <taxon>Verrucalvaceae</taxon>
        <taxon>Aphanomyces</taxon>
    </lineage>
</organism>
<dbReference type="EMBL" id="QUSZ01006750">
    <property type="protein sequence ID" value="RHY04719.1"/>
    <property type="molecule type" value="Genomic_DNA"/>
</dbReference>
<proteinExistence type="predicted"/>
<dbReference type="SUPFAM" id="SSF57903">
    <property type="entry name" value="FYVE/PHD zinc finger"/>
    <property type="match status" value="1"/>
</dbReference>
<dbReference type="InterPro" id="IPR019787">
    <property type="entry name" value="Znf_PHD-finger"/>
</dbReference>
<sequence>MRVISCEKRQADEDADAASALDRLAELSDRVKRVKRSPIANVDAFDNLVSFSQYYNDDFHSESDSDNDVHEDDYDVAIASDYSTGKDMDSEESPPIELEIQDIRVTKASRSKRKQAKKKSSTKSSSRHGAPSKRLAQGLLDLSQCVTALMHGGDEDFGSRTLRGIQGDPSGVVGDLNVSLTAFRQVMDTIRTAPFDDLRPVVNPTLEKLWETAQKLSRQEARMNLACWRNAAGDLRTQLQSALSPSNSSVEHHRMLLERCLDFMSSVSLCDLVRDESTDIRNLAIQETSDHLCRRVGQHNMQRFESMATDVRDLAEVLRRESAPYSGTEHCPSYATPSHYICHEGPSPPSSPRPVEDRPVKRVPNARASGCNVCGDDASSTDVLMACDNNCGKLYHAACLDLTGPPDEGSWYCPDCMESLGLSGDGQVFLCAALHCKRISVTRYCAVHSCRFKGCNFRLRGRGYCRRHDTHQKRSMASD</sequence>